<accession>A0ABS5ZPW5</accession>
<organism evidence="2 3">
    <name type="scientific">Acidithiobacillus concretivorus</name>
    <dbReference type="NCBI Taxonomy" id="3063952"/>
    <lineage>
        <taxon>Bacteria</taxon>
        <taxon>Pseudomonadati</taxon>
        <taxon>Pseudomonadota</taxon>
        <taxon>Acidithiobacillia</taxon>
        <taxon>Acidithiobacillales</taxon>
        <taxon>Acidithiobacillaceae</taxon>
        <taxon>Acidithiobacillus</taxon>
    </lineage>
</organism>
<evidence type="ECO:0000313" key="2">
    <source>
        <dbReference type="EMBL" id="MBU2738712.1"/>
    </source>
</evidence>
<name>A0ABS5ZPW5_9PROT</name>
<proteinExistence type="predicted"/>
<gene>
    <name evidence="2" type="ORF">HJG40_07920</name>
</gene>
<evidence type="ECO:0000313" key="3">
    <source>
        <dbReference type="Proteomes" id="UP001197028"/>
    </source>
</evidence>
<sequence>MMVKLAIVNAVNSGLADVDTYFPKLRARSPAKSAETPVIKELQDSAKKTAERISSTISAEDRTDERKPAEKTAESPTAQKGEDLLAFTLANLPKGCTPDLRVCAEKFPRAVPYTLEDLVSLKGMLKLLDEPPPQTGQN</sequence>
<dbReference type="Proteomes" id="UP001197028">
    <property type="component" value="Unassembled WGS sequence"/>
</dbReference>
<dbReference type="EMBL" id="JABELD010000055">
    <property type="protein sequence ID" value="MBU2738712.1"/>
    <property type="molecule type" value="Genomic_DNA"/>
</dbReference>
<reference evidence="2 3" key="1">
    <citation type="journal article" date="2021" name="ISME J.">
        <title>Genomic evolution of the class Acidithiobacillia: deep-branching Proteobacteria living in extreme acidic conditions.</title>
        <authorList>
            <person name="Moya-Beltran A."/>
            <person name="Beard S."/>
            <person name="Rojas-Villalobos C."/>
            <person name="Issotta F."/>
            <person name="Gallardo Y."/>
            <person name="Ulloa R."/>
            <person name="Giaveno A."/>
            <person name="Degli Esposti M."/>
            <person name="Johnson D.B."/>
            <person name="Quatrini R."/>
        </authorList>
    </citation>
    <scope>NUCLEOTIDE SEQUENCE [LARGE SCALE GENOMIC DNA]</scope>
    <source>
        <strain evidence="2 3">ATCC 19703</strain>
    </source>
</reference>
<feature type="region of interest" description="Disordered" evidence="1">
    <location>
        <begin position="30"/>
        <end position="83"/>
    </location>
</feature>
<protein>
    <submittedName>
        <fullName evidence="2">Uncharacterized protein</fullName>
    </submittedName>
</protein>
<feature type="compositionally biased region" description="Basic and acidic residues" evidence="1">
    <location>
        <begin position="59"/>
        <end position="73"/>
    </location>
</feature>
<keyword evidence="3" id="KW-1185">Reference proteome</keyword>
<evidence type="ECO:0000256" key="1">
    <source>
        <dbReference type="SAM" id="MobiDB-lite"/>
    </source>
</evidence>
<comment type="caution">
    <text evidence="2">The sequence shown here is derived from an EMBL/GenBank/DDBJ whole genome shotgun (WGS) entry which is preliminary data.</text>
</comment>
<feature type="compositionally biased region" description="Basic and acidic residues" evidence="1">
    <location>
        <begin position="41"/>
        <end position="51"/>
    </location>
</feature>